<organism evidence="1 2">
    <name type="scientific">Artemisia annua</name>
    <name type="common">Sweet wormwood</name>
    <dbReference type="NCBI Taxonomy" id="35608"/>
    <lineage>
        <taxon>Eukaryota</taxon>
        <taxon>Viridiplantae</taxon>
        <taxon>Streptophyta</taxon>
        <taxon>Embryophyta</taxon>
        <taxon>Tracheophyta</taxon>
        <taxon>Spermatophyta</taxon>
        <taxon>Magnoliopsida</taxon>
        <taxon>eudicotyledons</taxon>
        <taxon>Gunneridae</taxon>
        <taxon>Pentapetalae</taxon>
        <taxon>asterids</taxon>
        <taxon>campanulids</taxon>
        <taxon>Asterales</taxon>
        <taxon>Asteraceae</taxon>
        <taxon>Asteroideae</taxon>
        <taxon>Anthemideae</taxon>
        <taxon>Artemisiinae</taxon>
        <taxon>Artemisia</taxon>
    </lineage>
</organism>
<dbReference type="PANTHER" id="PTHR31210">
    <property type="entry name" value="OS06G0731900 PROTEIN"/>
    <property type="match status" value="1"/>
</dbReference>
<sequence>MFVVYTVCCSIGYFVQLECTKHIEFMNEVTYVTISLLLHDIGQTDDAEQKSLSTSITLRCYVNHGLGIIKLRTQTYLVLKLPGYKKQTKIFGNFDCCSAQKNNIVTAVKSFRMSSKSCLFHYDEWDKYERSRQEIHANRFLHPDIVAAYDYIYIWDEVHKSKKDLKMVIYDEDGIFSRAGIQKAAGFPVPFFCSCKNIASSQCKYNW</sequence>
<protein>
    <submittedName>
        <fullName evidence="1">Uncharacterized protein</fullName>
    </submittedName>
</protein>
<dbReference type="Proteomes" id="UP000245207">
    <property type="component" value="Unassembled WGS sequence"/>
</dbReference>
<dbReference type="InterPro" id="IPR007877">
    <property type="entry name" value="DUF707"/>
</dbReference>
<dbReference type="AlphaFoldDB" id="A0A2U1KXD3"/>
<name>A0A2U1KXD3_ARTAN</name>
<gene>
    <name evidence="1" type="ORF">CTI12_AA552180</name>
</gene>
<dbReference type="EMBL" id="PKPP01013092">
    <property type="protein sequence ID" value="PWA41415.1"/>
    <property type="molecule type" value="Genomic_DNA"/>
</dbReference>
<reference evidence="1 2" key="1">
    <citation type="journal article" date="2018" name="Mol. Plant">
        <title>The genome of Artemisia annua provides insight into the evolution of Asteraceae family and artemisinin biosynthesis.</title>
        <authorList>
            <person name="Shen Q."/>
            <person name="Zhang L."/>
            <person name="Liao Z."/>
            <person name="Wang S."/>
            <person name="Yan T."/>
            <person name="Shi P."/>
            <person name="Liu M."/>
            <person name="Fu X."/>
            <person name="Pan Q."/>
            <person name="Wang Y."/>
            <person name="Lv Z."/>
            <person name="Lu X."/>
            <person name="Zhang F."/>
            <person name="Jiang W."/>
            <person name="Ma Y."/>
            <person name="Chen M."/>
            <person name="Hao X."/>
            <person name="Li L."/>
            <person name="Tang Y."/>
            <person name="Lv G."/>
            <person name="Zhou Y."/>
            <person name="Sun X."/>
            <person name="Brodelius P.E."/>
            <person name="Rose J.K.C."/>
            <person name="Tang K."/>
        </authorList>
    </citation>
    <scope>NUCLEOTIDE SEQUENCE [LARGE SCALE GENOMIC DNA]</scope>
    <source>
        <strain evidence="2">cv. Huhao1</strain>
        <tissue evidence="1">Leaf</tissue>
    </source>
</reference>
<evidence type="ECO:0000313" key="2">
    <source>
        <dbReference type="Proteomes" id="UP000245207"/>
    </source>
</evidence>
<dbReference type="STRING" id="35608.A0A2U1KXD3"/>
<comment type="caution">
    <text evidence="1">The sequence shown here is derived from an EMBL/GenBank/DDBJ whole genome shotgun (WGS) entry which is preliminary data.</text>
</comment>
<evidence type="ECO:0000313" key="1">
    <source>
        <dbReference type="EMBL" id="PWA41415.1"/>
    </source>
</evidence>
<accession>A0A2U1KXD3</accession>
<dbReference type="Pfam" id="PF05212">
    <property type="entry name" value="DUF707"/>
    <property type="match status" value="1"/>
</dbReference>
<proteinExistence type="predicted"/>
<dbReference type="PANTHER" id="PTHR31210:SF43">
    <property type="entry name" value="STORAGE PROTEIN-RELATED"/>
    <property type="match status" value="1"/>
</dbReference>
<keyword evidence="2" id="KW-1185">Reference proteome</keyword>